<evidence type="ECO:0000313" key="3">
    <source>
        <dbReference type="Proteomes" id="UP000824633"/>
    </source>
</evidence>
<keyword evidence="3" id="KW-1185">Reference proteome</keyword>
<accession>A0ABM7T9N5</accession>
<feature type="compositionally biased region" description="Polar residues" evidence="1">
    <location>
        <begin position="57"/>
        <end position="66"/>
    </location>
</feature>
<dbReference type="RefSeq" id="WP_224037246.1">
    <property type="nucleotide sequence ID" value="NZ_AP024849.1"/>
</dbReference>
<evidence type="ECO:0000313" key="2">
    <source>
        <dbReference type="EMBL" id="BCZ45670.1"/>
    </source>
</evidence>
<feature type="compositionally biased region" description="Low complexity" evidence="1">
    <location>
        <begin position="18"/>
        <end position="27"/>
    </location>
</feature>
<reference evidence="3" key="1">
    <citation type="submission" date="2021-07" db="EMBL/GenBank/DDBJ databases">
        <title>Complete genome sequencing of a Clostridium isolate.</title>
        <authorList>
            <person name="Ueki A."/>
            <person name="Tonouchi A."/>
        </authorList>
    </citation>
    <scope>NUCLEOTIDE SEQUENCE [LARGE SCALE GENOMIC DNA]</scope>
    <source>
        <strain evidence="3">C5S11</strain>
    </source>
</reference>
<organism evidence="2 3">
    <name type="scientific">Clostridium gelidum</name>
    <dbReference type="NCBI Taxonomy" id="704125"/>
    <lineage>
        <taxon>Bacteria</taxon>
        <taxon>Bacillati</taxon>
        <taxon>Bacillota</taxon>
        <taxon>Clostridia</taxon>
        <taxon>Eubacteriales</taxon>
        <taxon>Clostridiaceae</taxon>
        <taxon>Clostridium</taxon>
    </lineage>
</organism>
<feature type="region of interest" description="Disordered" evidence="1">
    <location>
        <begin position="1"/>
        <end position="66"/>
    </location>
</feature>
<evidence type="ECO:0000256" key="1">
    <source>
        <dbReference type="SAM" id="MobiDB-lite"/>
    </source>
</evidence>
<gene>
    <name evidence="2" type="ORF">psyc5s11_17370</name>
</gene>
<name>A0ABM7T9N5_9CLOT</name>
<proteinExistence type="predicted"/>
<dbReference type="EMBL" id="AP024849">
    <property type="protein sequence ID" value="BCZ45670.1"/>
    <property type="molecule type" value="Genomic_DNA"/>
</dbReference>
<dbReference type="Proteomes" id="UP000824633">
    <property type="component" value="Chromosome"/>
</dbReference>
<sequence length="66" mass="7405">MNQEKVPYNRIQGEEIPEIQSSEPSVSDIEKAKKLYLPNSKANNNPSEESIEDANGLNYSKPNTLL</sequence>
<protein>
    <submittedName>
        <fullName evidence="2">Uncharacterized protein</fullName>
    </submittedName>
</protein>